<feature type="binding site" evidence="6">
    <location>
        <begin position="110"/>
        <end position="115"/>
    </location>
    <ligand>
        <name>NAD(+)</name>
        <dbReference type="ChEBI" id="CHEBI:57540"/>
    </ligand>
</feature>
<dbReference type="GO" id="GO:0003700">
    <property type="term" value="F:DNA-binding transcription factor activity"/>
    <property type="evidence" value="ECO:0007669"/>
    <property type="project" value="UniProtKB-UniRule"/>
</dbReference>
<feature type="DNA-binding region" description="H-T-H motif" evidence="6">
    <location>
        <begin position="36"/>
        <end position="75"/>
    </location>
</feature>
<keyword evidence="1 6" id="KW-0963">Cytoplasm</keyword>
<keyword evidence="6" id="KW-0520">NAD</keyword>
<keyword evidence="4 6" id="KW-0238">DNA-binding</keyword>
<dbReference type="InterPro" id="IPR036291">
    <property type="entry name" value="NAD(P)-bd_dom_sf"/>
</dbReference>
<dbReference type="Gene3D" id="3.40.50.720">
    <property type="entry name" value="NAD(P)-binding Rossmann-like Domain"/>
    <property type="match status" value="1"/>
</dbReference>
<dbReference type="Gene3D" id="1.10.10.10">
    <property type="entry name" value="Winged helix-like DNA-binding domain superfamily/Winged helix DNA-binding domain"/>
    <property type="match status" value="1"/>
</dbReference>
<gene>
    <name evidence="6" type="primary">rex</name>
    <name evidence="8" type="ORF">CLV28_0593</name>
</gene>
<dbReference type="InterPro" id="IPR036390">
    <property type="entry name" value="WH_DNA-bd_sf"/>
</dbReference>
<dbReference type="HAMAP" id="MF_01131">
    <property type="entry name" value="Rex"/>
    <property type="match status" value="1"/>
</dbReference>
<name>A0A2M9CZK2_9CELL</name>
<dbReference type="SUPFAM" id="SSF46785">
    <property type="entry name" value="Winged helix' DNA-binding domain"/>
    <property type="match status" value="1"/>
</dbReference>
<dbReference type="InterPro" id="IPR022876">
    <property type="entry name" value="Tscrpt_rep_Rex"/>
</dbReference>
<keyword evidence="9" id="KW-1185">Reference proteome</keyword>
<dbReference type="NCBIfam" id="NF003992">
    <property type="entry name" value="PRK05472.2-1"/>
    <property type="match status" value="1"/>
</dbReference>
<comment type="similarity">
    <text evidence="6">Belongs to the transcriptional regulatory Rex family.</text>
</comment>
<evidence type="ECO:0000313" key="8">
    <source>
        <dbReference type="EMBL" id="PJJ77374.1"/>
    </source>
</evidence>
<dbReference type="Pfam" id="PF06971">
    <property type="entry name" value="Put_DNA-bind_N"/>
    <property type="match status" value="1"/>
</dbReference>
<sequence>MESNETVDRADAEASAEVVDVVPAPVPAATVDRLPSYLRALHQLVAAGVERTSSVELAELSGVGSAQLRKDLSFLGSFGTRGVGYDVGSLTDSITRRLGLETEHKVAIVGIGSLGQALANYRGYASRGFQLVALFDTAADVVGTTAGGLVVEHADDLAAVRERTGFTMVLLATPAPGAQEAVDRVVAAGVRSVLSFAPIALQVPEEVDVRAVDVGSELQILAFHSQARELRP</sequence>
<comment type="function">
    <text evidence="6">Modulates transcription in response to changes in cellular NADH/NAD(+) redox state.</text>
</comment>
<dbReference type="GO" id="GO:0005737">
    <property type="term" value="C:cytoplasm"/>
    <property type="evidence" value="ECO:0007669"/>
    <property type="project" value="UniProtKB-SubCell"/>
</dbReference>
<dbReference type="EMBL" id="PGFE01000001">
    <property type="protein sequence ID" value="PJJ77374.1"/>
    <property type="molecule type" value="Genomic_DNA"/>
</dbReference>
<organism evidence="8 9">
    <name type="scientific">Sediminihabitans luteus</name>
    <dbReference type="NCBI Taxonomy" id="1138585"/>
    <lineage>
        <taxon>Bacteria</taxon>
        <taxon>Bacillati</taxon>
        <taxon>Actinomycetota</taxon>
        <taxon>Actinomycetes</taxon>
        <taxon>Micrococcales</taxon>
        <taxon>Cellulomonadaceae</taxon>
        <taxon>Sediminihabitans</taxon>
    </lineage>
</organism>
<dbReference type="PANTHER" id="PTHR35786:SF1">
    <property type="entry name" value="REDOX-SENSING TRANSCRIPTIONAL REPRESSOR REX 1"/>
    <property type="match status" value="1"/>
</dbReference>
<dbReference type="Proteomes" id="UP000231693">
    <property type="component" value="Unassembled WGS sequence"/>
</dbReference>
<evidence type="ECO:0000313" key="9">
    <source>
        <dbReference type="Proteomes" id="UP000231693"/>
    </source>
</evidence>
<comment type="subcellular location">
    <subcellularLocation>
        <location evidence="6">Cytoplasm</location>
    </subcellularLocation>
</comment>
<evidence type="ECO:0000256" key="2">
    <source>
        <dbReference type="ARBA" id="ARBA00022491"/>
    </source>
</evidence>
<protein>
    <recommendedName>
        <fullName evidence="6">Redox-sensing transcriptional repressor Rex</fullName>
    </recommendedName>
</protein>
<comment type="caution">
    <text evidence="8">The sequence shown here is derived from an EMBL/GenBank/DDBJ whole genome shotgun (WGS) entry which is preliminary data.</text>
</comment>
<dbReference type="SMART" id="SM00881">
    <property type="entry name" value="CoA_binding"/>
    <property type="match status" value="1"/>
</dbReference>
<dbReference type="InterPro" id="IPR036388">
    <property type="entry name" value="WH-like_DNA-bd_sf"/>
</dbReference>
<dbReference type="NCBIfam" id="NF003995">
    <property type="entry name" value="PRK05472.2-4"/>
    <property type="match status" value="1"/>
</dbReference>
<keyword evidence="5 6" id="KW-0804">Transcription</keyword>
<dbReference type="PANTHER" id="PTHR35786">
    <property type="entry name" value="REDOX-SENSING TRANSCRIPTIONAL REPRESSOR REX"/>
    <property type="match status" value="1"/>
</dbReference>
<dbReference type="AlphaFoldDB" id="A0A2M9CZK2"/>
<dbReference type="InterPro" id="IPR009718">
    <property type="entry name" value="Rex_DNA-bd_C_dom"/>
</dbReference>
<evidence type="ECO:0000256" key="3">
    <source>
        <dbReference type="ARBA" id="ARBA00023015"/>
    </source>
</evidence>
<evidence type="ECO:0000256" key="4">
    <source>
        <dbReference type="ARBA" id="ARBA00023125"/>
    </source>
</evidence>
<dbReference type="GO" id="GO:0051775">
    <property type="term" value="P:response to redox state"/>
    <property type="evidence" value="ECO:0007669"/>
    <property type="project" value="InterPro"/>
</dbReference>
<keyword evidence="2 6" id="KW-0678">Repressor</keyword>
<dbReference type="GO" id="GO:0003677">
    <property type="term" value="F:DNA binding"/>
    <property type="evidence" value="ECO:0007669"/>
    <property type="project" value="UniProtKB-UniRule"/>
</dbReference>
<comment type="subunit">
    <text evidence="6">Homodimer.</text>
</comment>
<evidence type="ECO:0000256" key="6">
    <source>
        <dbReference type="HAMAP-Rule" id="MF_01131"/>
    </source>
</evidence>
<dbReference type="NCBIfam" id="NF003994">
    <property type="entry name" value="PRK05472.2-3"/>
    <property type="match status" value="1"/>
</dbReference>
<reference evidence="8 9" key="1">
    <citation type="submission" date="2017-11" db="EMBL/GenBank/DDBJ databases">
        <title>Genomic Encyclopedia of Archaeal and Bacterial Type Strains, Phase II (KMG-II): From Individual Species to Whole Genera.</title>
        <authorList>
            <person name="Goeker M."/>
        </authorList>
    </citation>
    <scope>NUCLEOTIDE SEQUENCE [LARGE SCALE GENOMIC DNA]</scope>
    <source>
        <strain evidence="8 9">DSM 25478</strain>
    </source>
</reference>
<dbReference type="GO" id="GO:0045892">
    <property type="term" value="P:negative regulation of DNA-templated transcription"/>
    <property type="evidence" value="ECO:0007669"/>
    <property type="project" value="InterPro"/>
</dbReference>
<keyword evidence="3 6" id="KW-0805">Transcription regulation</keyword>
<dbReference type="Pfam" id="PF02629">
    <property type="entry name" value="CoA_binding"/>
    <property type="match status" value="1"/>
</dbReference>
<proteinExistence type="inferred from homology"/>
<dbReference type="NCBIfam" id="NF003996">
    <property type="entry name" value="PRK05472.2-5"/>
    <property type="match status" value="1"/>
</dbReference>
<evidence type="ECO:0000259" key="7">
    <source>
        <dbReference type="SMART" id="SM00881"/>
    </source>
</evidence>
<dbReference type="SUPFAM" id="SSF51735">
    <property type="entry name" value="NAD(P)-binding Rossmann-fold domains"/>
    <property type="match status" value="1"/>
</dbReference>
<evidence type="ECO:0000256" key="5">
    <source>
        <dbReference type="ARBA" id="ARBA00023163"/>
    </source>
</evidence>
<feature type="domain" description="CoA-binding" evidence="7">
    <location>
        <begin position="99"/>
        <end position="200"/>
    </location>
</feature>
<dbReference type="InterPro" id="IPR003781">
    <property type="entry name" value="CoA-bd"/>
</dbReference>
<evidence type="ECO:0000256" key="1">
    <source>
        <dbReference type="ARBA" id="ARBA00022490"/>
    </source>
</evidence>
<accession>A0A2M9CZK2</accession>